<dbReference type="InterPro" id="IPR005302">
    <property type="entry name" value="MoCF_Sase_C"/>
</dbReference>
<evidence type="ECO:0000313" key="4">
    <source>
        <dbReference type="Proteomes" id="UP001175261"/>
    </source>
</evidence>
<dbReference type="GO" id="GO:0030170">
    <property type="term" value="F:pyridoxal phosphate binding"/>
    <property type="evidence" value="ECO:0007669"/>
    <property type="project" value="InterPro"/>
</dbReference>
<name>A0AA39GCT4_SARSR</name>
<reference evidence="3" key="1">
    <citation type="submission" date="2022-10" db="EMBL/GenBank/DDBJ databases">
        <title>Determination and structural analysis of whole genome sequence of Sarocladium strictum F4-1.</title>
        <authorList>
            <person name="Hu L."/>
            <person name="Jiang Y."/>
        </authorList>
    </citation>
    <scope>NUCLEOTIDE SEQUENCE</scope>
    <source>
        <strain evidence="3">F4-1</strain>
    </source>
</reference>
<feature type="region of interest" description="Disordered" evidence="1">
    <location>
        <begin position="346"/>
        <end position="369"/>
    </location>
</feature>
<dbReference type="EMBL" id="JAPDFR010000008">
    <property type="protein sequence ID" value="KAK0384671.1"/>
    <property type="molecule type" value="Genomic_DNA"/>
</dbReference>
<dbReference type="Pfam" id="PF03476">
    <property type="entry name" value="MOSC_N"/>
    <property type="match status" value="1"/>
</dbReference>
<protein>
    <recommendedName>
        <fullName evidence="2">MOSC domain-containing protein</fullName>
    </recommendedName>
</protein>
<organism evidence="3 4">
    <name type="scientific">Sarocladium strictum</name>
    <name type="common">Black bundle disease fungus</name>
    <name type="synonym">Acremonium strictum</name>
    <dbReference type="NCBI Taxonomy" id="5046"/>
    <lineage>
        <taxon>Eukaryota</taxon>
        <taxon>Fungi</taxon>
        <taxon>Dikarya</taxon>
        <taxon>Ascomycota</taxon>
        <taxon>Pezizomycotina</taxon>
        <taxon>Sordariomycetes</taxon>
        <taxon>Hypocreomycetidae</taxon>
        <taxon>Hypocreales</taxon>
        <taxon>Sarocladiaceae</taxon>
        <taxon>Sarocladium</taxon>
    </lineage>
</organism>
<gene>
    <name evidence="3" type="ORF">NLU13_8757</name>
</gene>
<accession>A0AA39GCT4</accession>
<dbReference type="SUPFAM" id="SSF141673">
    <property type="entry name" value="MOSC N-terminal domain-like"/>
    <property type="match status" value="1"/>
</dbReference>
<feature type="domain" description="MOSC" evidence="2">
    <location>
        <begin position="155"/>
        <end position="316"/>
    </location>
</feature>
<dbReference type="PROSITE" id="PS51340">
    <property type="entry name" value="MOSC"/>
    <property type="match status" value="1"/>
</dbReference>
<evidence type="ECO:0000313" key="3">
    <source>
        <dbReference type="EMBL" id="KAK0384671.1"/>
    </source>
</evidence>
<sequence>MKIQRLFIYPIKSILPVEVTLADITSEGFRFDRQYVVVKAPTVVSSAPVEHLTIKTTFKLGLFQPSINDDWSELTIQCKLAKSDASITLPLTPSPLACLKAESRTVSIFGTAAQGVDMGDGPAEFFSKHLGIAARLLFISGNGRREIPGIAYIPKQLTSLTVHAGHNFQPQRIRFADAAPFLVTSTASEEEVRSRLPEDAREEDIILRLRPNIHIDVGDEIVPFDEDDWRELVVTPASGDKQQATIRCVFTCPRCLSLNVDLSTGTRAPRERQLYGLLAKDRRVNSAFPHKPVFGQYAFAAPNGATIRVGDWVTVTERAVDVLPATRGRRSVMDGRIALHKRKRMLRLGRGNSEAHPLRPASPAQGERL</sequence>
<comment type="caution">
    <text evidence="3">The sequence shown here is derived from an EMBL/GenBank/DDBJ whole genome shotgun (WGS) entry which is preliminary data.</text>
</comment>
<evidence type="ECO:0000256" key="1">
    <source>
        <dbReference type="SAM" id="MobiDB-lite"/>
    </source>
</evidence>
<dbReference type="AlphaFoldDB" id="A0AA39GCT4"/>
<dbReference type="InterPro" id="IPR005303">
    <property type="entry name" value="MOCOS_middle"/>
</dbReference>
<keyword evidence="4" id="KW-1185">Reference proteome</keyword>
<proteinExistence type="predicted"/>
<dbReference type="Pfam" id="PF03473">
    <property type="entry name" value="MOSC"/>
    <property type="match status" value="1"/>
</dbReference>
<dbReference type="GO" id="GO:0030151">
    <property type="term" value="F:molybdenum ion binding"/>
    <property type="evidence" value="ECO:0007669"/>
    <property type="project" value="InterPro"/>
</dbReference>
<evidence type="ECO:0000259" key="2">
    <source>
        <dbReference type="PROSITE" id="PS51340"/>
    </source>
</evidence>
<dbReference type="Proteomes" id="UP001175261">
    <property type="component" value="Unassembled WGS sequence"/>
</dbReference>
<dbReference type="GO" id="GO:0003824">
    <property type="term" value="F:catalytic activity"/>
    <property type="evidence" value="ECO:0007669"/>
    <property type="project" value="InterPro"/>
</dbReference>